<evidence type="ECO:0000313" key="1">
    <source>
        <dbReference type="EMBL" id="CAG8839296.1"/>
    </source>
</evidence>
<evidence type="ECO:0000313" key="2">
    <source>
        <dbReference type="Proteomes" id="UP000789920"/>
    </source>
</evidence>
<accession>A0ACA9SKI4</accession>
<gene>
    <name evidence="1" type="ORF">RPERSI_LOCUS30993</name>
</gene>
<feature type="non-terminal residue" evidence="1">
    <location>
        <position position="120"/>
    </location>
</feature>
<keyword evidence="2" id="KW-1185">Reference proteome</keyword>
<dbReference type="Proteomes" id="UP000789920">
    <property type="component" value="Unassembled WGS sequence"/>
</dbReference>
<organism evidence="1 2">
    <name type="scientific">Racocetra persica</name>
    <dbReference type="NCBI Taxonomy" id="160502"/>
    <lineage>
        <taxon>Eukaryota</taxon>
        <taxon>Fungi</taxon>
        <taxon>Fungi incertae sedis</taxon>
        <taxon>Mucoromycota</taxon>
        <taxon>Glomeromycotina</taxon>
        <taxon>Glomeromycetes</taxon>
        <taxon>Diversisporales</taxon>
        <taxon>Gigasporaceae</taxon>
        <taxon>Racocetra</taxon>
    </lineage>
</organism>
<comment type="caution">
    <text evidence="1">The sequence shown here is derived from an EMBL/GenBank/DDBJ whole genome shotgun (WGS) entry which is preliminary data.</text>
</comment>
<dbReference type="EMBL" id="CAJVQC010123147">
    <property type="protein sequence ID" value="CAG8839296.1"/>
    <property type="molecule type" value="Genomic_DNA"/>
</dbReference>
<reference evidence="1" key="1">
    <citation type="submission" date="2021-06" db="EMBL/GenBank/DDBJ databases">
        <authorList>
            <person name="Kallberg Y."/>
            <person name="Tangrot J."/>
            <person name="Rosling A."/>
        </authorList>
    </citation>
    <scope>NUCLEOTIDE SEQUENCE</scope>
    <source>
        <strain evidence="1">MA461A</strain>
    </source>
</reference>
<proteinExistence type="predicted"/>
<protein>
    <submittedName>
        <fullName evidence="1">12287_t:CDS:1</fullName>
    </submittedName>
</protein>
<name>A0ACA9SKI4_9GLOM</name>
<feature type="non-terminal residue" evidence="1">
    <location>
        <position position="1"/>
    </location>
</feature>
<sequence>HRFMLFVLVPPSLVGVVLFVLPFVVRFASGITCVFFGAFSRCRITNFPLFFQQLFVLVSPLGAGVALFVLPLNGFRRSICALSVSCCRYSYCLCEYYFVVVGGAVALDIGCCGWFDYAVQ</sequence>